<protein>
    <recommendedName>
        <fullName evidence="3">DUF29 domain-containing protein</fullName>
    </recommendedName>
</protein>
<dbReference type="Pfam" id="PF01724">
    <property type="entry name" value="DUF29"/>
    <property type="match status" value="1"/>
</dbReference>
<proteinExistence type="predicted"/>
<dbReference type="EMBL" id="AFHS01000019">
    <property type="protein sequence ID" value="EGK10787.1"/>
    <property type="molecule type" value="Genomic_DNA"/>
</dbReference>
<evidence type="ECO:0000313" key="2">
    <source>
        <dbReference type="Proteomes" id="UP000004207"/>
    </source>
</evidence>
<dbReference type="Gene3D" id="1.20.1220.20">
    <property type="entry name" value="Uncharcterised protein PF01724"/>
    <property type="match status" value="1"/>
</dbReference>
<name>F5S5T6_KINKI</name>
<dbReference type="InterPro" id="IPR002636">
    <property type="entry name" value="DUF29"/>
</dbReference>
<organism evidence="1 2">
    <name type="scientific">Kingella kingae ATCC 23330</name>
    <dbReference type="NCBI Taxonomy" id="887327"/>
    <lineage>
        <taxon>Bacteria</taxon>
        <taxon>Pseudomonadati</taxon>
        <taxon>Pseudomonadota</taxon>
        <taxon>Betaproteobacteria</taxon>
        <taxon>Neisseriales</taxon>
        <taxon>Neisseriaceae</taxon>
        <taxon>Kingella</taxon>
    </lineage>
</organism>
<evidence type="ECO:0008006" key="3">
    <source>
        <dbReference type="Google" id="ProtNLM"/>
    </source>
</evidence>
<dbReference type="AlphaFoldDB" id="F5S5T6"/>
<accession>F5S5T6</accession>
<gene>
    <name evidence="1" type="ORF">HMPREF0476_0569</name>
</gene>
<comment type="caution">
    <text evidence="1">The sequence shown here is derived from an EMBL/GenBank/DDBJ whole genome shotgun (WGS) entry which is preliminary data.</text>
</comment>
<dbReference type="eggNOG" id="COG0639">
    <property type="taxonomic scope" value="Bacteria"/>
</dbReference>
<dbReference type="STRING" id="504.KKKWG1_1163"/>
<dbReference type="PANTHER" id="PTHR34235">
    <property type="entry name" value="SLR1203 PROTEIN-RELATED"/>
    <property type="match status" value="1"/>
</dbReference>
<sequence length="158" mass="18885">MCRLLLNSQTKEEPMNTNYHHDLAAWAAHQADLLKAGRMQELDVENLIEEMQAMSRKEHRELMRRMGILIAHLLKWEFQPTHRGNSWRRTINDQRQEIADLLEDSPSLANHFDDYEWLQRAWERGVRQVETETGLNHFPDEMIWIISDILMKDFFQTA</sequence>
<reference evidence="1 2" key="1">
    <citation type="submission" date="2011-04" db="EMBL/GenBank/DDBJ databases">
        <authorList>
            <person name="Muzny D."/>
            <person name="Qin X."/>
            <person name="Deng J."/>
            <person name="Jiang H."/>
            <person name="Liu Y."/>
            <person name="Qu J."/>
            <person name="Song X.-Z."/>
            <person name="Zhang L."/>
            <person name="Thornton R."/>
            <person name="Coyle M."/>
            <person name="Francisco L."/>
            <person name="Jackson L."/>
            <person name="Javaid M."/>
            <person name="Korchina V."/>
            <person name="Kovar C."/>
            <person name="Mata R."/>
            <person name="Mathew T."/>
            <person name="Ngo R."/>
            <person name="Nguyen L."/>
            <person name="Nguyen N."/>
            <person name="Okwuonu G."/>
            <person name="Ongeri F."/>
            <person name="Pham C."/>
            <person name="Simmons D."/>
            <person name="Wilczek-Boney K."/>
            <person name="Hale W."/>
            <person name="Jakkamsetti A."/>
            <person name="Pham P."/>
            <person name="Ruth R."/>
            <person name="San Lucas F."/>
            <person name="Warren J."/>
            <person name="Zhang J."/>
            <person name="Zhao Z."/>
            <person name="Zhou C."/>
            <person name="Zhu D."/>
            <person name="Lee S."/>
            <person name="Bess C."/>
            <person name="Blankenburg K."/>
            <person name="Forbes L."/>
            <person name="Fu Q."/>
            <person name="Gubbala S."/>
            <person name="Hirani K."/>
            <person name="Jayaseelan J.C."/>
            <person name="Lara F."/>
            <person name="Munidasa M."/>
            <person name="Palculict T."/>
            <person name="Patil S."/>
            <person name="Pu L.-L."/>
            <person name="Saada N."/>
            <person name="Tang L."/>
            <person name="Weissenberger G."/>
            <person name="Zhu Y."/>
            <person name="Hemphill L."/>
            <person name="Shang Y."/>
            <person name="Youmans B."/>
            <person name="Ayvaz T."/>
            <person name="Ross M."/>
            <person name="Santibanez J."/>
            <person name="Aqrawi P."/>
            <person name="Gross S."/>
            <person name="Joshi V."/>
            <person name="Fowler G."/>
            <person name="Nazareth L."/>
            <person name="Reid J."/>
            <person name="Worley K."/>
            <person name="Petrosino J."/>
            <person name="Highlander S."/>
            <person name="Gibbs R."/>
        </authorList>
    </citation>
    <scope>NUCLEOTIDE SEQUENCE [LARGE SCALE GENOMIC DNA]</scope>
    <source>
        <strain evidence="1 2">ATCC 23330</strain>
    </source>
</reference>
<dbReference type="HOGENOM" id="CLU_116670_0_2_4"/>
<dbReference type="Proteomes" id="UP000004207">
    <property type="component" value="Unassembled WGS sequence"/>
</dbReference>
<keyword evidence="2" id="KW-1185">Reference proteome</keyword>
<evidence type="ECO:0000313" key="1">
    <source>
        <dbReference type="EMBL" id="EGK10787.1"/>
    </source>
</evidence>